<keyword evidence="3" id="KW-1185">Reference proteome</keyword>
<reference evidence="3" key="1">
    <citation type="journal article" date="2019" name="Int. J. Syst. Evol. Microbiol.">
        <title>The Global Catalogue of Microorganisms (GCM) 10K type strain sequencing project: providing services to taxonomists for standard genome sequencing and annotation.</title>
        <authorList>
            <consortium name="The Broad Institute Genomics Platform"/>
            <consortium name="The Broad Institute Genome Sequencing Center for Infectious Disease"/>
            <person name="Wu L."/>
            <person name="Ma J."/>
        </authorList>
    </citation>
    <scope>NUCLEOTIDE SEQUENCE [LARGE SCALE GENOMIC DNA]</scope>
    <source>
        <strain evidence="3">CCUG 46385</strain>
    </source>
</reference>
<evidence type="ECO:0008006" key="4">
    <source>
        <dbReference type="Google" id="ProtNLM"/>
    </source>
</evidence>
<keyword evidence="1" id="KW-0472">Membrane</keyword>
<dbReference type="RefSeq" id="WP_379788699.1">
    <property type="nucleotide sequence ID" value="NZ_JBHSHL010000034.1"/>
</dbReference>
<gene>
    <name evidence="2" type="ORF">ACFO4R_08675</name>
</gene>
<dbReference type="Proteomes" id="UP001595916">
    <property type="component" value="Unassembled WGS sequence"/>
</dbReference>
<accession>A0ABV9QM64</accession>
<protein>
    <recommendedName>
        <fullName evidence="4">Peptidoglycan binding domain-containing protein</fullName>
    </recommendedName>
</protein>
<comment type="caution">
    <text evidence="2">The sequence shown here is derived from an EMBL/GenBank/DDBJ whole genome shotgun (WGS) entry which is preliminary data.</text>
</comment>
<evidence type="ECO:0000256" key="1">
    <source>
        <dbReference type="SAM" id="Phobius"/>
    </source>
</evidence>
<proteinExistence type="predicted"/>
<keyword evidence="1" id="KW-0812">Transmembrane</keyword>
<keyword evidence="1" id="KW-1133">Transmembrane helix</keyword>
<sequence length="344" mass="39473">MGRTSVIKKLYTEGVGVAFVFLLIVFLSLGSVYKFLGKPIRLLIDGEKRLFGSYAEIQEYLYENIPQYIFIKNEVDPTRVLEIPLTEVGASYISPHDREEIERIEKSSFFQKMNLFFVRRKGSKPIVVEKKHIYYESRKVQSFIERETTRLDFQPYDAFIKENATALYIAPDKQGISVDPSELFYAMEEALRNGSITDVKVSGFAVPAEVRESDIRKYSKKKASIASPIEEAFLQNSAVPAILYELNNTLLPSKQSVDVKRSARQYVNTIVEQYALSEEDKKYMYNVMEKVFSIVSQALQESGFSMKENEDKTVLKVYNPEKKDAIISAYLEQDTVRIIIATVE</sequence>
<dbReference type="EMBL" id="JBHSHL010000034">
    <property type="protein sequence ID" value="MFC4805157.1"/>
    <property type="molecule type" value="Genomic_DNA"/>
</dbReference>
<evidence type="ECO:0000313" key="3">
    <source>
        <dbReference type="Proteomes" id="UP001595916"/>
    </source>
</evidence>
<evidence type="ECO:0000313" key="2">
    <source>
        <dbReference type="EMBL" id="MFC4805157.1"/>
    </source>
</evidence>
<feature type="transmembrane region" description="Helical" evidence="1">
    <location>
        <begin position="15"/>
        <end position="36"/>
    </location>
</feature>
<organism evidence="2 3">
    <name type="scientific">Filifactor villosus</name>
    <dbReference type="NCBI Taxonomy" id="29374"/>
    <lineage>
        <taxon>Bacteria</taxon>
        <taxon>Bacillati</taxon>
        <taxon>Bacillota</taxon>
        <taxon>Clostridia</taxon>
        <taxon>Peptostreptococcales</taxon>
        <taxon>Filifactoraceae</taxon>
        <taxon>Filifactor</taxon>
    </lineage>
</organism>
<name>A0ABV9QM64_9FIRM</name>